<accession>A0A562URU5</accession>
<sequence>MKIRPRQQLLEVWRSLLAASWSDGRWRWADPTGNDSVVDAQQLLCLVFPPVDIESLRFSNPDATYEDVLSALQPLGGAIQIPRVVLDIQIQYLERHRDDEGPRFDGAGYLVLSDGATVTPETADRDIAEGFALSVTLTLAMLAFAREFRRVVNRGEVLDSVRRLEELASERLTAALVGLVRSFAVDSFEYDSKEGTTLLQMLNQTGASRRSVANELRRRLQTVTASVRDLRLGIEEPGDLDNPNRLYQVGWSWGVVEGVGPIEFIAEKSWQRPGDSYPAPYLYFTVVVMDGLADLFSPRTRQLGLLDDVQQRLAQALQLRWELTQRYWSTLGSFGEGRWPLEDLPWRTVDTVEHDYYSLLVTAIIVRDLANRQIPEQDTARLAEVLRELGNRARITRRALSGDPAVESHISGILVGMDRAKLSEAENRLRWTTADFAPLLLKRTVRLLQVVENQGLRRTMMEYLDELWDHLERRKLGPQAGQSLWDEPVRAYPGWTHTRGVPAWQPTLRVVESLVQAAQLTASSPVRNPGLVSQARAMLDEAEHLYDQELLRRGVQVAPAIREMLDSVQGQLNRVREIIQVRPASAVALLTLALHELDSQDSARAGGEE</sequence>
<dbReference type="NCBIfam" id="NF040567">
    <property type="entry name" value="SCO2524_fam"/>
    <property type="match status" value="1"/>
</dbReference>
<protein>
    <submittedName>
        <fullName evidence="1">Uncharacterized protein</fullName>
    </submittedName>
</protein>
<comment type="caution">
    <text evidence="1">The sequence shown here is derived from an EMBL/GenBank/DDBJ whole genome shotgun (WGS) entry which is preliminary data.</text>
</comment>
<dbReference type="InterPro" id="IPR049777">
    <property type="entry name" value="SCO2524-like"/>
</dbReference>
<name>A0A562URU5_9ACTN</name>
<dbReference type="EMBL" id="VLLL01000008">
    <property type="protein sequence ID" value="TWJ08343.1"/>
    <property type="molecule type" value="Genomic_DNA"/>
</dbReference>
<dbReference type="Proteomes" id="UP000321617">
    <property type="component" value="Unassembled WGS sequence"/>
</dbReference>
<gene>
    <name evidence="1" type="ORF">LX16_4571</name>
</gene>
<reference evidence="1 2" key="1">
    <citation type="journal article" date="2013" name="Stand. Genomic Sci.">
        <title>Genomic Encyclopedia of Type Strains, Phase I: The one thousand microbial genomes (KMG-I) project.</title>
        <authorList>
            <person name="Kyrpides N.C."/>
            <person name="Woyke T."/>
            <person name="Eisen J.A."/>
            <person name="Garrity G."/>
            <person name="Lilburn T.G."/>
            <person name="Beck B.J."/>
            <person name="Whitman W.B."/>
            <person name="Hugenholtz P."/>
            <person name="Klenk H.P."/>
        </authorList>
    </citation>
    <scope>NUCLEOTIDE SEQUENCE [LARGE SCALE GENOMIC DNA]</scope>
    <source>
        <strain evidence="1 2">DSM 45044</strain>
    </source>
</reference>
<organism evidence="1 2">
    <name type="scientific">Stackebrandtia albiflava</name>
    <dbReference type="NCBI Taxonomy" id="406432"/>
    <lineage>
        <taxon>Bacteria</taxon>
        <taxon>Bacillati</taxon>
        <taxon>Actinomycetota</taxon>
        <taxon>Actinomycetes</taxon>
        <taxon>Glycomycetales</taxon>
        <taxon>Glycomycetaceae</taxon>
        <taxon>Stackebrandtia</taxon>
    </lineage>
</organism>
<proteinExistence type="predicted"/>
<evidence type="ECO:0000313" key="1">
    <source>
        <dbReference type="EMBL" id="TWJ08343.1"/>
    </source>
</evidence>
<dbReference type="OrthoDB" id="3311648at2"/>
<keyword evidence="2" id="KW-1185">Reference proteome</keyword>
<evidence type="ECO:0000313" key="2">
    <source>
        <dbReference type="Proteomes" id="UP000321617"/>
    </source>
</evidence>
<dbReference type="RefSeq" id="WP_147142876.1">
    <property type="nucleotide sequence ID" value="NZ_BAABIJ010000004.1"/>
</dbReference>
<dbReference type="AlphaFoldDB" id="A0A562URU5"/>